<evidence type="ECO:0000259" key="1">
    <source>
        <dbReference type="Pfam" id="PF01370"/>
    </source>
</evidence>
<organism evidence="2 3">
    <name type="scientific">Periconia macrospinosa</name>
    <dbReference type="NCBI Taxonomy" id="97972"/>
    <lineage>
        <taxon>Eukaryota</taxon>
        <taxon>Fungi</taxon>
        <taxon>Dikarya</taxon>
        <taxon>Ascomycota</taxon>
        <taxon>Pezizomycotina</taxon>
        <taxon>Dothideomycetes</taxon>
        <taxon>Pleosporomycetidae</taxon>
        <taxon>Pleosporales</taxon>
        <taxon>Massarineae</taxon>
        <taxon>Periconiaceae</taxon>
        <taxon>Periconia</taxon>
    </lineage>
</organism>
<gene>
    <name evidence="2" type="ORF">DM02DRAFT_608321</name>
</gene>
<evidence type="ECO:0000313" key="3">
    <source>
        <dbReference type="Proteomes" id="UP000244855"/>
    </source>
</evidence>
<dbReference type="EMBL" id="KZ805301">
    <property type="protein sequence ID" value="PVI08255.1"/>
    <property type="molecule type" value="Genomic_DNA"/>
</dbReference>
<sequence length="387" mass="44119">MEAVEAKAAPLPDDPTTGEKPAVLIIGGLGYTGQFLAKYIHENHLASELRLVDKHLPELAWVAPEFKEAVSRDRFVQADASREQSFPRIFDRTNGNEFDYVFNCGGETRFSQEDDVYKVRSYDLSMAVGKECARRKIKCYVENSTGMVYKPESTPRKETDKLKPWSKLAKWKLQAEEDLEKIEGLNLLVLRVAHVYGPYTRKFLSTALCMARVYQSMGKEMRWLWKESLKTNMVHVDDVVRALWTGVEWYGKASSLPRKPAPVFNIVDHGNTSQGTTASLIQQVFDIKTGFHSTLISAFARLNLDHVVDDVNDETLDPWADLQSKAGISQTTPLSPFMEKELLKDTDLCLDGSLFEKETGFTYKHEKITKELMEEIIESYKVMGWWP</sequence>
<accession>A0A2V1EG25</accession>
<dbReference type="PANTHER" id="PTHR43245:SF11">
    <property type="entry name" value="LD23561P"/>
    <property type="match status" value="1"/>
</dbReference>
<name>A0A2V1EG25_9PLEO</name>
<dbReference type="SUPFAM" id="SSF51735">
    <property type="entry name" value="NAD(P)-binding Rossmann-fold domains"/>
    <property type="match status" value="1"/>
</dbReference>
<evidence type="ECO:0000313" key="2">
    <source>
        <dbReference type="EMBL" id="PVI08255.1"/>
    </source>
</evidence>
<dbReference type="Pfam" id="PF01370">
    <property type="entry name" value="Epimerase"/>
    <property type="match status" value="1"/>
</dbReference>
<dbReference type="InterPro" id="IPR001509">
    <property type="entry name" value="Epimerase_deHydtase"/>
</dbReference>
<dbReference type="Gene3D" id="3.40.50.720">
    <property type="entry name" value="NAD(P)-binding Rossmann-like Domain"/>
    <property type="match status" value="1"/>
</dbReference>
<keyword evidence="3" id="KW-1185">Reference proteome</keyword>
<feature type="domain" description="NAD-dependent epimerase/dehydratase" evidence="1">
    <location>
        <begin position="23"/>
        <end position="248"/>
    </location>
</feature>
<dbReference type="InterPro" id="IPR036291">
    <property type="entry name" value="NAD(P)-bd_dom_sf"/>
</dbReference>
<proteinExistence type="predicted"/>
<dbReference type="Proteomes" id="UP000244855">
    <property type="component" value="Unassembled WGS sequence"/>
</dbReference>
<dbReference type="AlphaFoldDB" id="A0A2V1EG25"/>
<dbReference type="OrthoDB" id="16464at2759"/>
<dbReference type="STRING" id="97972.A0A2V1EG25"/>
<protein>
    <submittedName>
        <fullName evidence="2">NAD dependent epimerase/dehydratase family protein</fullName>
    </submittedName>
</protein>
<dbReference type="PANTHER" id="PTHR43245">
    <property type="entry name" value="BIFUNCTIONAL POLYMYXIN RESISTANCE PROTEIN ARNA"/>
    <property type="match status" value="1"/>
</dbReference>
<reference evidence="2 3" key="1">
    <citation type="journal article" date="2018" name="Sci. Rep.">
        <title>Comparative genomics provides insights into the lifestyle and reveals functional heterogeneity of dark septate endophytic fungi.</title>
        <authorList>
            <person name="Knapp D.G."/>
            <person name="Nemeth J.B."/>
            <person name="Barry K."/>
            <person name="Hainaut M."/>
            <person name="Henrissat B."/>
            <person name="Johnson J."/>
            <person name="Kuo A."/>
            <person name="Lim J.H.P."/>
            <person name="Lipzen A."/>
            <person name="Nolan M."/>
            <person name="Ohm R.A."/>
            <person name="Tamas L."/>
            <person name="Grigoriev I.V."/>
            <person name="Spatafora J.W."/>
            <person name="Nagy L.G."/>
            <person name="Kovacs G.M."/>
        </authorList>
    </citation>
    <scope>NUCLEOTIDE SEQUENCE [LARGE SCALE GENOMIC DNA]</scope>
    <source>
        <strain evidence="2 3">DSE2036</strain>
    </source>
</reference>
<dbReference type="InterPro" id="IPR050177">
    <property type="entry name" value="Lipid_A_modif_metabolic_enz"/>
</dbReference>